<evidence type="ECO:0000313" key="2">
    <source>
        <dbReference type="EMBL" id="UUO17095.1"/>
    </source>
</evidence>
<feature type="transmembrane region" description="Helical" evidence="1">
    <location>
        <begin position="40"/>
        <end position="58"/>
    </location>
</feature>
<organism evidence="2 3">
    <name type="scientific">Dolichospermum heterosporum TAC447</name>
    <dbReference type="NCBI Taxonomy" id="747523"/>
    <lineage>
        <taxon>Bacteria</taxon>
        <taxon>Bacillati</taxon>
        <taxon>Cyanobacteriota</taxon>
        <taxon>Cyanophyceae</taxon>
        <taxon>Nostocales</taxon>
        <taxon>Aphanizomenonaceae</taxon>
        <taxon>Dolichospermum</taxon>
        <taxon>Dolichospermum heterosporum</taxon>
    </lineage>
</organism>
<keyword evidence="1" id="KW-0472">Membrane</keyword>
<evidence type="ECO:0000256" key="1">
    <source>
        <dbReference type="SAM" id="Phobius"/>
    </source>
</evidence>
<dbReference type="Proteomes" id="UP001057561">
    <property type="component" value="Chromosome"/>
</dbReference>
<keyword evidence="1" id="KW-1133">Transmembrane helix</keyword>
<protein>
    <submittedName>
        <fullName evidence="2">Uncharacterized protein</fullName>
    </submittedName>
</protein>
<gene>
    <name evidence="2" type="ORF">NG743_08890</name>
</gene>
<dbReference type="EMBL" id="CP099464">
    <property type="protein sequence ID" value="UUO17095.1"/>
    <property type="molecule type" value="Genomic_DNA"/>
</dbReference>
<proteinExistence type="predicted"/>
<dbReference type="RefSeq" id="WP_027403943.1">
    <property type="nucleotide sequence ID" value="NZ_CP099464.1"/>
</dbReference>
<evidence type="ECO:0000313" key="3">
    <source>
        <dbReference type="Proteomes" id="UP001057561"/>
    </source>
</evidence>
<name>A0ABY5LZI0_9CYAN</name>
<reference evidence="2" key="1">
    <citation type="submission" date="2022-06" db="EMBL/GenBank/DDBJ databases">
        <title>Nostosin G and Spiroidesin B from the Cyanobacterium Dolichospermum sp. NIES-1697.</title>
        <authorList>
            <person name="Phan C.-S."/>
            <person name="Mehjabin J.J."/>
            <person name="Anas A.R.J."/>
            <person name="Hayasaka M."/>
            <person name="Onoki R."/>
            <person name="Wang J."/>
            <person name="Umezawa T."/>
            <person name="Washio K."/>
            <person name="Morikawa M."/>
            <person name="Okino T."/>
        </authorList>
    </citation>
    <scope>NUCLEOTIDE SEQUENCE</scope>
    <source>
        <strain evidence="2">NIES-1697</strain>
    </source>
</reference>
<keyword evidence="1" id="KW-0812">Transmembrane</keyword>
<accession>A0ABY5LZI0</accession>
<sequence>MDEIVKKLAGLGFPGIILLILAFASAGSNAAIVAVLTAAGGPFGILGGIGLLGLAKVLSDLMADYGIEAIFKAVYSERSKTETLRSLLYEIQDLPICQELKTKLQNHLKLESKNYLPSLRTVNISFVKIENSHIPD</sequence>
<keyword evidence="3" id="KW-1185">Reference proteome</keyword>